<protein>
    <recommendedName>
        <fullName evidence="4">DUF1711-domain-containing protein</fullName>
    </recommendedName>
</protein>
<dbReference type="PANTHER" id="PTHR28061">
    <property type="entry name" value="INO EIGHTY SUBUNIT 4"/>
    <property type="match status" value="1"/>
</dbReference>
<sequence>MPPKSAAGKGKASVPRKLIVSLKITSTKLASFPIAKSPVSSAGSHTPRKSSPLAAGAVSANDVAPSPNVEGQENTPAPSVAASVAGTDVVNGAAPAKPAPKRRAPGGAKQPGRKKQRIDGGINGGGSTTSHPKLGPKSNLGAINAHLRALDRSGTPCKRWQKRGFQLKSFTGVQWELPKWATPAVEKSLNLAENTPQMKDAKAEKGVSEKEVRKDGKEEAPKQADTPMQGAEEPKSEAAVPIVVTPPKEDMDTHMADPEPAPVAV</sequence>
<dbReference type="STRING" id="1160509.A0A3N4IMU1"/>
<evidence type="ECO:0000256" key="1">
    <source>
        <dbReference type="SAM" id="MobiDB-lite"/>
    </source>
</evidence>
<dbReference type="GO" id="GO:0006338">
    <property type="term" value="P:chromatin remodeling"/>
    <property type="evidence" value="ECO:0007669"/>
    <property type="project" value="InterPro"/>
</dbReference>
<dbReference type="Proteomes" id="UP000275078">
    <property type="component" value="Unassembled WGS sequence"/>
</dbReference>
<dbReference type="Pfam" id="PF08193">
    <property type="entry name" value="INO80_Ies4"/>
    <property type="match status" value="1"/>
</dbReference>
<reference evidence="2 3" key="1">
    <citation type="journal article" date="2018" name="Nat. Ecol. Evol.">
        <title>Pezizomycetes genomes reveal the molecular basis of ectomycorrhizal truffle lifestyle.</title>
        <authorList>
            <person name="Murat C."/>
            <person name="Payen T."/>
            <person name="Noel B."/>
            <person name="Kuo A."/>
            <person name="Morin E."/>
            <person name="Chen J."/>
            <person name="Kohler A."/>
            <person name="Krizsan K."/>
            <person name="Balestrini R."/>
            <person name="Da Silva C."/>
            <person name="Montanini B."/>
            <person name="Hainaut M."/>
            <person name="Levati E."/>
            <person name="Barry K.W."/>
            <person name="Belfiori B."/>
            <person name="Cichocki N."/>
            <person name="Clum A."/>
            <person name="Dockter R.B."/>
            <person name="Fauchery L."/>
            <person name="Guy J."/>
            <person name="Iotti M."/>
            <person name="Le Tacon F."/>
            <person name="Lindquist E.A."/>
            <person name="Lipzen A."/>
            <person name="Malagnac F."/>
            <person name="Mello A."/>
            <person name="Molinier V."/>
            <person name="Miyauchi S."/>
            <person name="Poulain J."/>
            <person name="Riccioni C."/>
            <person name="Rubini A."/>
            <person name="Sitrit Y."/>
            <person name="Splivallo R."/>
            <person name="Traeger S."/>
            <person name="Wang M."/>
            <person name="Zifcakova L."/>
            <person name="Wipf D."/>
            <person name="Zambonelli A."/>
            <person name="Paolocci F."/>
            <person name="Nowrousian M."/>
            <person name="Ottonello S."/>
            <person name="Baldrian P."/>
            <person name="Spatafora J.W."/>
            <person name="Henrissat B."/>
            <person name="Nagy L.G."/>
            <person name="Aury J.M."/>
            <person name="Wincker P."/>
            <person name="Grigoriev I.V."/>
            <person name="Bonfante P."/>
            <person name="Martin F.M."/>
        </authorList>
    </citation>
    <scope>NUCLEOTIDE SEQUENCE [LARGE SCALE GENOMIC DNA]</scope>
    <source>
        <strain evidence="2 3">RN42</strain>
    </source>
</reference>
<gene>
    <name evidence="2" type="ORF">BJ508DRAFT_322501</name>
</gene>
<dbReference type="OrthoDB" id="4093188at2759"/>
<dbReference type="EMBL" id="ML119653">
    <property type="protein sequence ID" value="RPA85450.1"/>
    <property type="molecule type" value="Genomic_DNA"/>
</dbReference>
<keyword evidence="3" id="KW-1185">Reference proteome</keyword>
<name>A0A3N4IMU1_ASCIM</name>
<accession>A0A3N4IMU1</accession>
<evidence type="ECO:0000313" key="3">
    <source>
        <dbReference type="Proteomes" id="UP000275078"/>
    </source>
</evidence>
<dbReference type="GO" id="GO:0031011">
    <property type="term" value="C:Ino80 complex"/>
    <property type="evidence" value="ECO:0007669"/>
    <property type="project" value="InterPro"/>
</dbReference>
<evidence type="ECO:0000313" key="2">
    <source>
        <dbReference type="EMBL" id="RPA85450.1"/>
    </source>
</evidence>
<feature type="region of interest" description="Disordered" evidence="1">
    <location>
        <begin position="188"/>
        <end position="265"/>
    </location>
</feature>
<feature type="compositionally biased region" description="Basic and acidic residues" evidence="1">
    <location>
        <begin position="247"/>
        <end position="257"/>
    </location>
</feature>
<proteinExistence type="predicted"/>
<dbReference type="InterPro" id="IPR013175">
    <property type="entry name" value="INO80_su_Ies4"/>
</dbReference>
<feature type="compositionally biased region" description="Basic and acidic residues" evidence="1">
    <location>
        <begin position="199"/>
        <end position="222"/>
    </location>
</feature>
<evidence type="ECO:0008006" key="4">
    <source>
        <dbReference type="Google" id="ProtNLM"/>
    </source>
</evidence>
<feature type="region of interest" description="Disordered" evidence="1">
    <location>
        <begin position="31"/>
        <end position="140"/>
    </location>
</feature>
<organism evidence="2 3">
    <name type="scientific">Ascobolus immersus RN42</name>
    <dbReference type="NCBI Taxonomy" id="1160509"/>
    <lineage>
        <taxon>Eukaryota</taxon>
        <taxon>Fungi</taxon>
        <taxon>Dikarya</taxon>
        <taxon>Ascomycota</taxon>
        <taxon>Pezizomycotina</taxon>
        <taxon>Pezizomycetes</taxon>
        <taxon>Pezizales</taxon>
        <taxon>Ascobolaceae</taxon>
        <taxon>Ascobolus</taxon>
    </lineage>
</organism>
<dbReference type="PANTHER" id="PTHR28061:SF1">
    <property type="entry name" value="INO80 COMPLEX SUBUNIT 4"/>
    <property type="match status" value="1"/>
</dbReference>
<dbReference type="AlphaFoldDB" id="A0A3N4IMU1"/>